<comment type="similarity">
    <text evidence="1">Belongs to the UPF0065 (bug) family.</text>
</comment>
<name>A0ABT3NTV4_9PROT</name>
<organism evidence="2 3">
    <name type="scientific">Sabulicella glaciei</name>
    <dbReference type="NCBI Taxonomy" id="2984948"/>
    <lineage>
        <taxon>Bacteria</taxon>
        <taxon>Pseudomonadati</taxon>
        <taxon>Pseudomonadota</taxon>
        <taxon>Alphaproteobacteria</taxon>
        <taxon>Acetobacterales</taxon>
        <taxon>Acetobacteraceae</taxon>
        <taxon>Sabulicella</taxon>
    </lineage>
</organism>
<dbReference type="RefSeq" id="WP_301589493.1">
    <property type="nucleotide sequence ID" value="NZ_JAPFQI010000004.1"/>
</dbReference>
<gene>
    <name evidence="2" type="ORF">OF850_08085</name>
</gene>
<dbReference type="Gene3D" id="3.40.190.10">
    <property type="entry name" value="Periplasmic binding protein-like II"/>
    <property type="match status" value="1"/>
</dbReference>
<dbReference type="PANTHER" id="PTHR42928">
    <property type="entry name" value="TRICARBOXYLATE-BINDING PROTEIN"/>
    <property type="match status" value="1"/>
</dbReference>
<dbReference type="EMBL" id="JAPFQI010000004">
    <property type="protein sequence ID" value="MCW8085580.1"/>
    <property type="molecule type" value="Genomic_DNA"/>
</dbReference>
<dbReference type="InterPro" id="IPR042100">
    <property type="entry name" value="Bug_dom1"/>
</dbReference>
<evidence type="ECO:0000313" key="2">
    <source>
        <dbReference type="EMBL" id="MCW8085580.1"/>
    </source>
</evidence>
<dbReference type="PIRSF" id="PIRSF017082">
    <property type="entry name" value="YflP"/>
    <property type="match status" value="1"/>
</dbReference>
<evidence type="ECO:0000256" key="1">
    <source>
        <dbReference type="ARBA" id="ARBA00006987"/>
    </source>
</evidence>
<dbReference type="InterPro" id="IPR005064">
    <property type="entry name" value="BUG"/>
</dbReference>
<comment type="caution">
    <text evidence="2">The sequence shown here is derived from an EMBL/GenBank/DDBJ whole genome shotgun (WGS) entry which is preliminary data.</text>
</comment>
<dbReference type="PANTHER" id="PTHR42928:SF5">
    <property type="entry name" value="BLR1237 PROTEIN"/>
    <property type="match status" value="1"/>
</dbReference>
<proteinExistence type="inferred from homology"/>
<dbReference type="Gene3D" id="3.40.190.150">
    <property type="entry name" value="Bordetella uptake gene, domain 1"/>
    <property type="match status" value="1"/>
</dbReference>
<reference evidence="2 3" key="1">
    <citation type="submission" date="2022-10" db="EMBL/GenBank/DDBJ databases">
        <title>Roseococcus glaciei nov., sp. nov., isolated from glacier.</title>
        <authorList>
            <person name="Liu Q."/>
            <person name="Xin Y.-H."/>
        </authorList>
    </citation>
    <scope>NUCLEOTIDE SEQUENCE [LARGE SCALE GENOMIC DNA]</scope>
    <source>
        <strain evidence="2 3">MDT2-1-1</strain>
    </source>
</reference>
<dbReference type="Pfam" id="PF03401">
    <property type="entry name" value="TctC"/>
    <property type="match status" value="1"/>
</dbReference>
<protein>
    <submittedName>
        <fullName evidence="2">Tripartite tricarboxylate transporter substrate binding protein</fullName>
    </submittedName>
</protein>
<dbReference type="CDD" id="cd07012">
    <property type="entry name" value="PBP2_Bug_TTT"/>
    <property type="match status" value="1"/>
</dbReference>
<sequence>MHIRRRAMLAAPAVLLPGRAWGQEWPSRPIRIVSTFEPGGAADQLARGIAALMGPHLGQTVLVENRTGASGNIGTDSVARSTDGHTVLLASTGPMIYHQVLFRSLSYDAQRQLRPIGFVAHSPNIFATRSDSGWTTIGDVVAAARARPDELTYGSAGIGTTQHLVGEMLQAMAGIRMTHIPYRGGAPALQDMLGGRLSLLVTTGSGASTVREGRLNAVGVTGATRIPVLPNVPTMVEQGFPGFVATAWYGLVAPASMPDAAVQRLNEALRLALTNEDFVARMRDQTLQVQATTIDEFARFMDAEREKWVPVTRNFTGSM</sequence>
<keyword evidence="3" id="KW-1185">Reference proteome</keyword>
<accession>A0ABT3NTV4</accession>
<dbReference type="Proteomes" id="UP001526430">
    <property type="component" value="Unassembled WGS sequence"/>
</dbReference>
<evidence type="ECO:0000313" key="3">
    <source>
        <dbReference type="Proteomes" id="UP001526430"/>
    </source>
</evidence>
<dbReference type="SUPFAM" id="SSF53850">
    <property type="entry name" value="Periplasmic binding protein-like II"/>
    <property type="match status" value="1"/>
</dbReference>